<evidence type="ECO:0000256" key="2">
    <source>
        <dbReference type="ARBA" id="ARBA00022737"/>
    </source>
</evidence>
<dbReference type="AlphaFoldDB" id="A0A1D6HR49"/>
<dbReference type="InterPro" id="IPR052254">
    <property type="entry name" value="CUL4-DDB1_E3_ligase_receptor"/>
</dbReference>
<name>A0A1D6HR49_MAIZE</name>
<reference evidence="3" key="1">
    <citation type="submission" date="2015-12" db="EMBL/GenBank/DDBJ databases">
        <title>Update maize B73 reference genome by single molecule sequencing technologies.</title>
        <authorList>
            <consortium name="Maize Genome Sequencing Project"/>
            <person name="Ware D."/>
        </authorList>
    </citation>
    <scope>NUCLEOTIDE SEQUENCE [LARGE SCALE GENOMIC DNA]</scope>
    <source>
        <tissue evidence="3">Seedling</tissue>
    </source>
</reference>
<gene>
    <name evidence="3" type="ORF">ZEAMMB73_Zm00001d018637</name>
</gene>
<organism evidence="3">
    <name type="scientific">Zea mays</name>
    <name type="common">Maize</name>
    <dbReference type="NCBI Taxonomy" id="4577"/>
    <lineage>
        <taxon>Eukaryota</taxon>
        <taxon>Viridiplantae</taxon>
        <taxon>Streptophyta</taxon>
        <taxon>Embryophyta</taxon>
        <taxon>Tracheophyta</taxon>
        <taxon>Spermatophyta</taxon>
        <taxon>Magnoliopsida</taxon>
        <taxon>Liliopsida</taxon>
        <taxon>Poales</taxon>
        <taxon>Poaceae</taxon>
        <taxon>PACMAD clade</taxon>
        <taxon>Panicoideae</taxon>
        <taxon>Andropogonodae</taxon>
        <taxon>Andropogoneae</taxon>
        <taxon>Tripsacinae</taxon>
        <taxon>Zea</taxon>
    </lineage>
</organism>
<evidence type="ECO:0000256" key="1">
    <source>
        <dbReference type="ARBA" id="ARBA00022574"/>
    </source>
</evidence>
<dbReference type="eggNOG" id="KOG2695">
    <property type="taxonomic scope" value="Eukaryota"/>
</dbReference>
<dbReference type="ExpressionAtlas" id="A0A1D6HR49">
    <property type="expression patterns" value="baseline and differential"/>
</dbReference>
<dbReference type="PaxDb" id="4577-GRMZM2G555108_P01"/>
<keyword evidence="2" id="KW-0677">Repeat</keyword>
<keyword evidence="1" id="KW-0853">WD repeat</keyword>
<dbReference type="PANTHER" id="PTHR44472">
    <property type="entry name" value="DDB1- AND CUL4-ASSOCIATED FACTOR 4-RELATED"/>
    <property type="match status" value="1"/>
</dbReference>
<proteinExistence type="predicted"/>
<sequence>MVATLGSGESRASLYIMDLSEAVDLAIGPWTTYRVHSLDRTMWTADCSSDGTHAAFGSDLGAGLIDLETRGSSWLCRSKSDILSLKFVHSVTILIYLNFFPLCSFNWLRYHFMVCCQMTVIENFACLNLLPPLSS</sequence>
<dbReference type="PANTHER" id="PTHR44472:SF1">
    <property type="entry name" value="DDB1 AND CUL4 ASSOCIATED FACTOR 4"/>
    <property type="match status" value="1"/>
</dbReference>
<accession>A0A1D6HR49</accession>
<protein>
    <submittedName>
        <fullName evidence="3">Transducin/WD40 repeat-like superfamily protein</fullName>
    </submittedName>
</protein>
<dbReference type="EMBL" id="CM007650">
    <property type="protein sequence ID" value="ONM50992.1"/>
    <property type="molecule type" value="Genomic_DNA"/>
</dbReference>
<evidence type="ECO:0000313" key="3">
    <source>
        <dbReference type="EMBL" id="ONM50992.1"/>
    </source>
</evidence>